<dbReference type="InterPro" id="IPR050951">
    <property type="entry name" value="Retrovirus_Pol_polyprotein"/>
</dbReference>
<sequence length="106" mass="11926">MSVMDDASRMILAFGLFDEMTGENAIKVLSEAIAEFGLPEAVLTDNGAQFVARRGGRSKFQEFLAGLGVRHVRASVRHPQTLGKIERFHRTVEEKAMFFDDFEEFV</sequence>
<dbReference type="SUPFAM" id="SSF53098">
    <property type="entry name" value="Ribonuclease H-like"/>
    <property type="match status" value="1"/>
</dbReference>
<dbReference type="Proteomes" id="UP000886217">
    <property type="component" value="Unassembled WGS sequence"/>
</dbReference>
<name>A0A7C5JX78_THELI</name>
<reference evidence="2" key="1">
    <citation type="journal article" date="2020" name="mSystems">
        <title>Genome- and Community-Level Interaction Insights into Carbon Utilization and Element Cycling Functions of Hydrothermarchaeota in Hydrothermal Sediment.</title>
        <authorList>
            <person name="Zhou Z."/>
            <person name="Liu Y."/>
            <person name="Xu W."/>
            <person name="Pan J."/>
            <person name="Luo Z.H."/>
            <person name="Li M."/>
        </authorList>
    </citation>
    <scope>NUCLEOTIDE SEQUENCE [LARGE SCALE GENOMIC DNA]</scope>
    <source>
        <strain evidence="2">HyVt-93</strain>
    </source>
</reference>
<comment type="caution">
    <text evidence="2">The sequence shown here is derived from an EMBL/GenBank/DDBJ whole genome shotgun (WGS) entry which is preliminary data.</text>
</comment>
<dbReference type="PANTHER" id="PTHR37984">
    <property type="entry name" value="PROTEIN CBG26694"/>
    <property type="match status" value="1"/>
</dbReference>
<dbReference type="GO" id="GO:0003676">
    <property type="term" value="F:nucleic acid binding"/>
    <property type="evidence" value="ECO:0007669"/>
    <property type="project" value="InterPro"/>
</dbReference>
<gene>
    <name evidence="2" type="ORF">ENL40_06320</name>
</gene>
<dbReference type="Pfam" id="PF00665">
    <property type="entry name" value="rve"/>
    <property type="match status" value="1"/>
</dbReference>
<dbReference type="EMBL" id="DRTU01000256">
    <property type="protein sequence ID" value="HHI01062.1"/>
    <property type="molecule type" value="Genomic_DNA"/>
</dbReference>
<dbReference type="AlphaFoldDB" id="A0A7C5JX78"/>
<dbReference type="InterPro" id="IPR036397">
    <property type="entry name" value="RNaseH_sf"/>
</dbReference>
<proteinExistence type="predicted"/>
<dbReference type="InterPro" id="IPR001584">
    <property type="entry name" value="Integrase_cat-core"/>
</dbReference>
<dbReference type="Gene3D" id="3.30.420.10">
    <property type="entry name" value="Ribonuclease H-like superfamily/Ribonuclease H"/>
    <property type="match status" value="1"/>
</dbReference>
<feature type="domain" description="Integrase catalytic" evidence="1">
    <location>
        <begin position="1"/>
        <end position="106"/>
    </location>
</feature>
<evidence type="ECO:0000313" key="2">
    <source>
        <dbReference type="EMBL" id="HHI01062.1"/>
    </source>
</evidence>
<dbReference type="PROSITE" id="PS50994">
    <property type="entry name" value="INTEGRASE"/>
    <property type="match status" value="1"/>
</dbReference>
<dbReference type="InterPro" id="IPR012337">
    <property type="entry name" value="RNaseH-like_sf"/>
</dbReference>
<dbReference type="PANTHER" id="PTHR37984:SF15">
    <property type="entry name" value="INTEGRASE CATALYTIC DOMAIN-CONTAINING PROTEIN"/>
    <property type="match status" value="1"/>
</dbReference>
<evidence type="ECO:0000259" key="1">
    <source>
        <dbReference type="PROSITE" id="PS50994"/>
    </source>
</evidence>
<accession>A0A7C5JX78</accession>
<protein>
    <submittedName>
        <fullName evidence="2">Transposase</fullName>
    </submittedName>
</protein>
<organism evidence="2">
    <name type="scientific">Thermococcus litoralis</name>
    <dbReference type="NCBI Taxonomy" id="2265"/>
    <lineage>
        <taxon>Archaea</taxon>
        <taxon>Methanobacteriati</taxon>
        <taxon>Methanobacteriota</taxon>
        <taxon>Thermococci</taxon>
        <taxon>Thermococcales</taxon>
        <taxon>Thermococcaceae</taxon>
        <taxon>Thermococcus</taxon>
    </lineage>
</organism>
<dbReference type="GO" id="GO:0015074">
    <property type="term" value="P:DNA integration"/>
    <property type="evidence" value="ECO:0007669"/>
    <property type="project" value="InterPro"/>
</dbReference>